<proteinExistence type="predicted"/>
<gene>
    <name evidence="1" type="ORF">MKK62_14310</name>
</gene>
<evidence type="ECO:0000313" key="1">
    <source>
        <dbReference type="EMBL" id="UMB67680.1"/>
    </source>
</evidence>
<protein>
    <submittedName>
        <fullName evidence="1">Uncharacterized protein</fullName>
    </submittedName>
</protein>
<dbReference type="RefSeq" id="WP_240258141.1">
    <property type="nucleotide sequence ID" value="NZ_CP092488.2"/>
</dbReference>
<reference evidence="1" key="1">
    <citation type="submission" date="2022-08" db="EMBL/GenBank/DDBJ databases">
        <title>Whole genome sequencing of non-tuberculosis mycobacteria type-strains.</title>
        <authorList>
            <person name="Igarashi Y."/>
            <person name="Osugi A."/>
            <person name="Mitarai S."/>
        </authorList>
    </citation>
    <scope>NUCLEOTIDE SEQUENCE</scope>
    <source>
        <strain evidence="1">DSM 45127</strain>
    </source>
</reference>
<accession>A0ABY3VKJ7</accession>
<organism evidence="1 2">
    <name type="scientific">Mycobacterium paraterrae</name>
    <dbReference type="NCBI Taxonomy" id="577492"/>
    <lineage>
        <taxon>Bacteria</taxon>
        <taxon>Bacillati</taxon>
        <taxon>Actinomycetota</taxon>
        <taxon>Actinomycetes</taxon>
        <taxon>Mycobacteriales</taxon>
        <taxon>Mycobacteriaceae</taxon>
        <taxon>Mycobacterium</taxon>
    </lineage>
</organism>
<evidence type="ECO:0000313" key="2">
    <source>
        <dbReference type="Proteomes" id="UP001055336"/>
    </source>
</evidence>
<dbReference type="EMBL" id="CP092488">
    <property type="protein sequence ID" value="UMB67680.1"/>
    <property type="molecule type" value="Genomic_DNA"/>
</dbReference>
<dbReference type="Proteomes" id="UP001055336">
    <property type="component" value="Chromosome"/>
</dbReference>
<name>A0ABY3VKJ7_9MYCO</name>
<sequence>MNLQTSTNHQAWRSAGYRPIPGWPTYVLGLGLDVWSLPREVGCKGGVTRQTTARQLKPDRGRVSLSCDGTVRRYHVADELFPAVFPERLRPQVICRHGHPLHHVDSALLVTRRLATPSVQVWGSGNRICLHCTDAPATYPTDNTYSLQHGVDGMPDYQRRPLRSTSLNDGPRLRGGSRFLLAELDWGDHGYTISHSP</sequence>
<keyword evidence="2" id="KW-1185">Reference proteome</keyword>